<organism evidence="8">
    <name type="scientific">Thrips palmi</name>
    <name type="common">Melon thrips</name>
    <dbReference type="NCBI Taxonomy" id="161013"/>
    <lineage>
        <taxon>Eukaryota</taxon>
        <taxon>Metazoa</taxon>
        <taxon>Ecdysozoa</taxon>
        <taxon>Arthropoda</taxon>
        <taxon>Hexapoda</taxon>
        <taxon>Insecta</taxon>
        <taxon>Pterygota</taxon>
        <taxon>Neoptera</taxon>
        <taxon>Paraneoptera</taxon>
        <taxon>Thysanoptera</taxon>
        <taxon>Terebrantia</taxon>
        <taxon>Thripoidea</taxon>
        <taxon>Thripidae</taxon>
        <taxon>Thrips</taxon>
    </lineage>
</organism>
<dbReference type="Pfam" id="PF00100">
    <property type="entry name" value="Zona_pellucida"/>
    <property type="match status" value="1"/>
</dbReference>
<dbReference type="OrthoDB" id="6420824at2759"/>
<dbReference type="SMART" id="SM00241">
    <property type="entry name" value="ZP"/>
    <property type="match status" value="1"/>
</dbReference>
<feature type="transmembrane region" description="Helical" evidence="4">
    <location>
        <begin position="862"/>
        <end position="894"/>
    </location>
</feature>
<keyword evidence="2" id="KW-1015">Disulfide bond</keyword>
<keyword evidence="7" id="KW-1185">Reference proteome</keyword>
<keyword evidence="4" id="KW-0472">Membrane</keyword>
<dbReference type="KEGG" id="tpal:117647736"/>
<dbReference type="InterPro" id="IPR001507">
    <property type="entry name" value="ZP_dom"/>
</dbReference>
<dbReference type="AlphaFoldDB" id="A0A6P8ZBS0"/>
<feature type="region of interest" description="Disordered" evidence="3">
    <location>
        <begin position="917"/>
        <end position="940"/>
    </location>
</feature>
<accession>A0A6P8ZBS0</accession>
<evidence type="ECO:0000256" key="2">
    <source>
        <dbReference type="ARBA" id="ARBA00023157"/>
    </source>
</evidence>
<feature type="domain" description="ZP" evidence="6">
    <location>
        <begin position="530"/>
        <end position="810"/>
    </location>
</feature>
<feature type="signal peptide" evidence="5">
    <location>
        <begin position="1"/>
        <end position="17"/>
    </location>
</feature>
<proteinExistence type="predicted"/>
<reference evidence="8" key="1">
    <citation type="submission" date="2025-08" db="UniProtKB">
        <authorList>
            <consortium name="RefSeq"/>
        </authorList>
    </citation>
    <scope>IDENTIFICATION</scope>
    <source>
        <tissue evidence="8">Total insect</tissue>
    </source>
</reference>
<dbReference type="Gene3D" id="2.60.40.3210">
    <property type="entry name" value="Zona pellucida, ZP-N domain"/>
    <property type="match status" value="1"/>
</dbReference>
<dbReference type="Proteomes" id="UP000515158">
    <property type="component" value="Unplaced"/>
</dbReference>
<evidence type="ECO:0000256" key="4">
    <source>
        <dbReference type="SAM" id="Phobius"/>
    </source>
</evidence>
<dbReference type="PANTHER" id="PTHR14002:SF45">
    <property type="entry name" value="ZP DOMAIN-CONTAINING PROTEIN"/>
    <property type="match status" value="1"/>
</dbReference>
<dbReference type="InterPro" id="IPR042235">
    <property type="entry name" value="ZP-C_dom"/>
</dbReference>
<dbReference type="RefSeq" id="XP_034245527.1">
    <property type="nucleotide sequence ID" value="XM_034389636.1"/>
</dbReference>
<dbReference type="InParanoid" id="A0A6P8ZBS0"/>
<evidence type="ECO:0000256" key="3">
    <source>
        <dbReference type="SAM" id="MobiDB-lite"/>
    </source>
</evidence>
<gene>
    <name evidence="8" type="primary">LOC117647736</name>
</gene>
<evidence type="ECO:0000259" key="6">
    <source>
        <dbReference type="PROSITE" id="PS51034"/>
    </source>
</evidence>
<dbReference type="PROSITE" id="PS51034">
    <property type="entry name" value="ZP_2"/>
    <property type="match status" value="1"/>
</dbReference>
<dbReference type="PANTHER" id="PTHR14002">
    <property type="entry name" value="ENDOGLIN/TGF-BETA RECEPTOR TYPE III"/>
    <property type="match status" value="1"/>
</dbReference>
<evidence type="ECO:0000313" key="8">
    <source>
        <dbReference type="RefSeq" id="XP_034245527.1"/>
    </source>
</evidence>
<keyword evidence="4" id="KW-1133">Transmembrane helix</keyword>
<evidence type="ECO:0000313" key="7">
    <source>
        <dbReference type="Proteomes" id="UP000515158"/>
    </source>
</evidence>
<sequence length="940" mass="102998">MSVHFLLLFLKFSTVVAFTLPPSRETISDSSLRPENEKFEKTCSMNGENDVLSIQSWQGISQHAQGCSVPYYGPQGHGQYPEEVHIVHIMDVERLVRSLSSPPNAMVSVTLYLDGALCKNKTTLSEQQDRFMRNGSKFGEEQSKVKKENMPSALILKKEPPIHSPEFFAALSQRGSPQPSGGTGMNEARRPLVLLLISDQPVIWQIKPGTCWSEAMASSIQAMVEKDSPVHSDILVEVVPKTWVKKINRKNIQRYARRTFHGIASFTQIRAANLVRILVGPTGSSDAENSRLISLRNRNKLNFCDFSSHEESNLVSASLFMPLSAKSCVLGEMNSMKVFIMEVLSLPLTGDTVNAKTKNGSLAILPTVTVHLSENKTMSSSDITSAERNVTVILKSEQNVHWVVSSLVQQYFLNLVTKSEDTIECINGCDDVKLSSLPEPSSNSDFIDTVPTQNGSPPHQFNVNDSTGFTLTLKDPNQQIQDHAKFKQPSPDVPFPQRPIRPAYHTPPDLDDVERRGNIQTILESDMVITCGESVEVVVPAPGLVSLGVNTLHLRDQSCRSRQNGTHFILSSSLKGCGSNTHTDGRSSVISNDVYADFSSLNGNGVNSRMNPFHTLSNSNSQAVEGIPIACGVKSTLDEDVARSIFNSRHDVASEEDEDSANSAPNSGSSSLYQLELYHQGGLRLGSTPLKYGSLVDLNDRILVKAWMDDAPSAQAVAESCWVSNLQHSPIWLPNQKIVLLSSMCPVEKNVKLERLSLQTKSFSFSFLVTQNILRLGQQVYVHCQVGLCISSLKHSKGKPILCVDPQELCHSENLPSVKKNLSTAHQLLTRGPLRLSQGTETNHSFTAGLPLEKKCSDMSTFAYASLISMDMTVAIAVGSFIIGIGLTATLWFIHNKTEPMIRRGCHVREHSLGSQTAVMGSSLSPHSACSSTNSQSAIA</sequence>
<evidence type="ECO:0000256" key="5">
    <source>
        <dbReference type="SAM" id="SignalP"/>
    </source>
</evidence>
<feature type="chain" id="PRO_5027804177" evidence="5">
    <location>
        <begin position="18"/>
        <end position="940"/>
    </location>
</feature>
<keyword evidence="1 5" id="KW-0732">Signal</keyword>
<keyword evidence="4" id="KW-0812">Transmembrane</keyword>
<dbReference type="Gene3D" id="2.60.40.4100">
    <property type="entry name" value="Zona pellucida, ZP-C domain"/>
    <property type="match status" value="1"/>
</dbReference>
<evidence type="ECO:0000256" key="1">
    <source>
        <dbReference type="ARBA" id="ARBA00022729"/>
    </source>
</evidence>
<dbReference type="GeneID" id="117647736"/>
<name>A0A6P8ZBS0_THRPL</name>
<protein>
    <submittedName>
        <fullName evidence="8">Transforming growth factor beta receptor type 3-like</fullName>
    </submittedName>
</protein>
<dbReference type="InterPro" id="IPR055355">
    <property type="entry name" value="ZP-C"/>
</dbReference>